<dbReference type="HAMAP" id="MF_00925">
    <property type="entry name" value="OM_assembly_BamE"/>
    <property type="match status" value="1"/>
</dbReference>
<organism evidence="7 8">
    <name type="scientific">Solilutibacter silvestris</name>
    <dbReference type="NCBI Taxonomy" id="1645665"/>
    <lineage>
        <taxon>Bacteria</taxon>
        <taxon>Pseudomonadati</taxon>
        <taxon>Pseudomonadota</taxon>
        <taxon>Gammaproteobacteria</taxon>
        <taxon>Lysobacterales</taxon>
        <taxon>Lysobacteraceae</taxon>
        <taxon>Solilutibacter</taxon>
    </lineage>
</organism>
<keyword evidence="2 4" id="KW-0472">Membrane</keyword>
<evidence type="ECO:0000256" key="5">
    <source>
        <dbReference type="SAM" id="MobiDB-lite"/>
    </source>
</evidence>
<evidence type="ECO:0000259" key="6">
    <source>
        <dbReference type="Pfam" id="PF04355"/>
    </source>
</evidence>
<comment type="subcellular location">
    <subcellularLocation>
        <location evidence="4">Cell outer membrane</location>
        <topology evidence="4">Lipid-anchor</topology>
    </subcellularLocation>
</comment>
<comment type="caution">
    <text evidence="7">The sequence shown here is derived from an EMBL/GenBank/DDBJ whole genome shotgun (WGS) entry which is preliminary data.</text>
</comment>
<dbReference type="InterPro" id="IPR026592">
    <property type="entry name" value="BamE"/>
</dbReference>
<comment type="subunit">
    <text evidence="4">Part of the Bam complex.</text>
</comment>
<dbReference type="Pfam" id="PF04355">
    <property type="entry name" value="BamE"/>
    <property type="match status" value="1"/>
</dbReference>
<dbReference type="AlphaFoldDB" id="A0A2K1PZ49"/>
<name>A0A2K1PZ49_9GAMM</name>
<dbReference type="InterPro" id="IPR007450">
    <property type="entry name" value="BamE_dom"/>
</dbReference>
<dbReference type="Proteomes" id="UP000236220">
    <property type="component" value="Unassembled WGS sequence"/>
</dbReference>
<evidence type="ECO:0000256" key="1">
    <source>
        <dbReference type="ARBA" id="ARBA00022729"/>
    </source>
</evidence>
<keyword evidence="1 4" id="KW-0732">Signal</keyword>
<feature type="region of interest" description="Disordered" evidence="5">
    <location>
        <begin position="116"/>
        <end position="136"/>
    </location>
</feature>
<dbReference type="PROSITE" id="PS51257">
    <property type="entry name" value="PROKAR_LIPOPROTEIN"/>
    <property type="match status" value="1"/>
</dbReference>
<dbReference type="Gene3D" id="3.30.1450.10">
    <property type="match status" value="1"/>
</dbReference>
<dbReference type="GO" id="GO:1990063">
    <property type="term" value="C:Bam protein complex"/>
    <property type="evidence" value="ECO:0007669"/>
    <property type="project" value="TreeGrafter"/>
</dbReference>
<accession>A0A2K1PZ49</accession>
<sequence length="136" mass="15365">MRTFLLASLAAIALTGCLYRQPVYQGNLMEKTKVEQLQAGMSKEQVGQLIGLPSIQDPFHHNRWDYTSTERVGRTGKTQIKNFTVYFENDLVTKWDGNYFAEQDEQLAKNANKIFGQNLRKDKKKNGGGDSSDSGE</sequence>
<gene>
    <name evidence="4" type="primary">bamE</name>
    <name evidence="7" type="ORF">Lysil_2248</name>
</gene>
<dbReference type="OrthoDB" id="9808250at2"/>
<comment type="similarity">
    <text evidence="4">Belongs to the BamE family.</text>
</comment>
<keyword evidence="3 4" id="KW-0998">Cell outer membrane</keyword>
<comment type="function">
    <text evidence="4">Part of the outer membrane protein assembly complex, which is involved in assembly and insertion of beta-barrel proteins into the outer membrane.</text>
</comment>
<protein>
    <recommendedName>
        <fullName evidence="4">Outer membrane protein assembly factor BamE</fullName>
    </recommendedName>
</protein>
<keyword evidence="4" id="KW-0449">Lipoprotein</keyword>
<dbReference type="InterPro" id="IPR037873">
    <property type="entry name" value="BamE-like"/>
</dbReference>
<reference evidence="7 8" key="1">
    <citation type="submission" date="2017-08" db="EMBL/GenBank/DDBJ databases">
        <title>Lysobacter sylvestris genome.</title>
        <authorList>
            <person name="Zhang D.-C."/>
            <person name="Albuquerque L."/>
            <person name="Franca L."/>
            <person name="Froufe H.J.C."/>
            <person name="Barroso C."/>
            <person name="Egas C."/>
            <person name="Da Costa M."/>
            <person name="Margesin R."/>
        </authorList>
    </citation>
    <scope>NUCLEOTIDE SEQUENCE [LARGE SCALE GENOMIC DNA]</scope>
    <source>
        <strain evidence="7 8">AM20-91</strain>
    </source>
</reference>
<dbReference type="GO" id="GO:0043165">
    <property type="term" value="P:Gram-negative-bacterium-type cell outer membrane assembly"/>
    <property type="evidence" value="ECO:0007669"/>
    <property type="project" value="UniProtKB-UniRule"/>
</dbReference>
<keyword evidence="4" id="KW-0564">Palmitate</keyword>
<dbReference type="EMBL" id="NPZB01000002">
    <property type="protein sequence ID" value="PNS08072.1"/>
    <property type="molecule type" value="Genomic_DNA"/>
</dbReference>
<dbReference type="PANTHER" id="PTHR37482">
    <property type="entry name" value="OUTER MEMBRANE PROTEIN ASSEMBLY FACTOR BAME"/>
    <property type="match status" value="1"/>
</dbReference>
<dbReference type="RefSeq" id="WP_103075702.1">
    <property type="nucleotide sequence ID" value="NZ_NPZB01000002.1"/>
</dbReference>
<evidence type="ECO:0000256" key="4">
    <source>
        <dbReference type="HAMAP-Rule" id="MF_00925"/>
    </source>
</evidence>
<dbReference type="PANTHER" id="PTHR37482:SF1">
    <property type="entry name" value="OUTER MEMBRANE PROTEIN ASSEMBLY FACTOR BAME"/>
    <property type="match status" value="1"/>
</dbReference>
<evidence type="ECO:0000256" key="3">
    <source>
        <dbReference type="ARBA" id="ARBA00023237"/>
    </source>
</evidence>
<feature type="domain" description="Outer membrane protein assembly factor BamE" evidence="6">
    <location>
        <begin position="26"/>
        <end position="95"/>
    </location>
</feature>
<dbReference type="GO" id="GO:0030674">
    <property type="term" value="F:protein-macromolecule adaptor activity"/>
    <property type="evidence" value="ECO:0007669"/>
    <property type="project" value="TreeGrafter"/>
</dbReference>
<evidence type="ECO:0000313" key="7">
    <source>
        <dbReference type="EMBL" id="PNS08072.1"/>
    </source>
</evidence>
<evidence type="ECO:0000313" key="8">
    <source>
        <dbReference type="Proteomes" id="UP000236220"/>
    </source>
</evidence>
<dbReference type="GO" id="GO:0051205">
    <property type="term" value="P:protein insertion into membrane"/>
    <property type="evidence" value="ECO:0007669"/>
    <property type="project" value="UniProtKB-UniRule"/>
</dbReference>
<keyword evidence="8" id="KW-1185">Reference proteome</keyword>
<proteinExistence type="inferred from homology"/>
<evidence type="ECO:0000256" key="2">
    <source>
        <dbReference type="ARBA" id="ARBA00023136"/>
    </source>
</evidence>